<evidence type="ECO:0000313" key="1">
    <source>
        <dbReference type="EMBL" id="NYH96899.1"/>
    </source>
</evidence>
<organism evidence="1 2">
    <name type="scientific">Novosphingobium marinum</name>
    <dbReference type="NCBI Taxonomy" id="1514948"/>
    <lineage>
        <taxon>Bacteria</taxon>
        <taxon>Pseudomonadati</taxon>
        <taxon>Pseudomonadota</taxon>
        <taxon>Alphaproteobacteria</taxon>
        <taxon>Sphingomonadales</taxon>
        <taxon>Sphingomonadaceae</taxon>
        <taxon>Novosphingobium</taxon>
    </lineage>
</organism>
<name>A0A7Y9XYD8_9SPHN</name>
<proteinExistence type="predicted"/>
<comment type="caution">
    <text evidence="1">The sequence shown here is derived from an EMBL/GenBank/DDBJ whole genome shotgun (WGS) entry which is preliminary data.</text>
</comment>
<dbReference type="AlphaFoldDB" id="A0A7Y9XYD8"/>
<keyword evidence="2" id="KW-1185">Reference proteome</keyword>
<dbReference type="RefSeq" id="WP_179408707.1">
    <property type="nucleotide sequence ID" value="NZ_BMGF01000011.1"/>
</dbReference>
<gene>
    <name evidence="1" type="ORF">FHS75_003252</name>
</gene>
<sequence length="498" mass="53158">MTDYSLNFEREGESIWGSNGPSRLQESFNLVDTLDLGFKIKESIPGIKAEIAVDAGFTFGLRGAVTLDPGTFDSQTPVDVSLDIPDDIVFGQEFSLGGSYVLTGGKLESTSPTVKASIGLVAGLELGGSAEIFLKAFGKQTKVLDKSFSLIDSRDYLELASMDGLSISFLPQVINALSSSLGSEVGSVLESLNTIDFDTVQFDLVQYGVPSAGFGVTYTIGNLYPTNIGEHPEGFPRFSLGDVTFGIPVVEASGGLRDGTRYVADGEDDLLDLDLDIDGLLQRPGEIEFNLSKKATLKVELFDIDFGPDFDVYQNVTYKPDLSVRLDFDREIDIDGTLANSVTVNVDELDSLSFKLDDYVAVTPTFLLGGSLTVDTGIDFDVDLTIAGGRFLLDYKLSSGKTKTIGAGPLFDEDITIFSDRLSIYDKTFDASVQEIVGDPFVIGPVLAARDDTAGTDEIDAIVIDLLGNDAQRNSGGTLAIQALDLSGVAGLVTDNGD</sequence>
<dbReference type="EMBL" id="JACBZF010000009">
    <property type="protein sequence ID" value="NYH96899.1"/>
    <property type="molecule type" value="Genomic_DNA"/>
</dbReference>
<dbReference type="Proteomes" id="UP000522081">
    <property type="component" value="Unassembled WGS sequence"/>
</dbReference>
<reference evidence="1 2" key="1">
    <citation type="submission" date="2020-07" db="EMBL/GenBank/DDBJ databases">
        <title>Genomic Encyclopedia of Type Strains, Phase IV (KMG-IV): sequencing the most valuable type-strain genomes for metagenomic binning, comparative biology and taxonomic classification.</title>
        <authorList>
            <person name="Goeker M."/>
        </authorList>
    </citation>
    <scope>NUCLEOTIDE SEQUENCE [LARGE SCALE GENOMIC DNA]</scope>
    <source>
        <strain evidence="1 2">DSM 29043</strain>
    </source>
</reference>
<protein>
    <submittedName>
        <fullName evidence="1">Uncharacterized protein</fullName>
    </submittedName>
</protein>
<accession>A0A7Y9XYD8</accession>
<evidence type="ECO:0000313" key="2">
    <source>
        <dbReference type="Proteomes" id="UP000522081"/>
    </source>
</evidence>